<dbReference type="Proteomes" id="UP000245946">
    <property type="component" value="Unassembled WGS sequence"/>
</dbReference>
<dbReference type="AlphaFoldDB" id="A0A316ZCX8"/>
<evidence type="ECO:0000313" key="3">
    <source>
        <dbReference type="EMBL" id="PWN98874.1"/>
    </source>
</evidence>
<dbReference type="PANTHER" id="PTHR31595">
    <property type="entry name" value="LONG-CHAIN-ALCOHOL O-FATTY-ACYLTRANSFERASE 3-RELATED"/>
    <property type="match status" value="1"/>
</dbReference>
<dbReference type="InterPro" id="IPR044851">
    <property type="entry name" value="Wax_synthase"/>
</dbReference>
<evidence type="ECO:0000313" key="4">
    <source>
        <dbReference type="Proteomes" id="UP000245946"/>
    </source>
</evidence>
<reference evidence="3 4" key="1">
    <citation type="journal article" date="2018" name="Mol. Biol. Evol.">
        <title>Broad Genomic Sampling Reveals a Smut Pathogenic Ancestry of the Fungal Clade Ustilaginomycotina.</title>
        <authorList>
            <person name="Kijpornyongpan T."/>
            <person name="Mondo S.J."/>
            <person name="Barry K."/>
            <person name="Sandor L."/>
            <person name="Lee J."/>
            <person name="Lipzen A."/>
            <person name="Pangilinan J."/>
            <person name="LaButti K."/>
            <person name="Hainaut M."/>
            <person name="Henrissat B."/>
            <person name="Grigoriev I.V."/>
            <person name="Spatafora J.W."/>
            <person name="Aime M.C."/>
        </authorList>
    </citation>
    <scope>NUCLEOTIDE SEQUENCE [LARGE SCALE GENOMIC DNA]</scope>
    <source>
        <strain evidence="3 4">MCA 4186</strain>
    </source>
</reference>
<dbReference type="GO" id="GO:0006629">
    <property type="term" value="P:lipid metabolic process"/>
    <property type="evidence" value="ECO:0007669"/>
    <property type="project" value="InterPro"/>
</dbReference>
<feature type="transmembrane region" description="Helical" evidence="2">
    <location>
        <begin position="77"/>
        <end position="99"/>
    </location>
</feature>
<evidence type="ECO:0000256" key="1">
    <source>
        <dbReference type="SAM" id="MobiDB-lite"/>
    </source>
</evidence>
<gene>
    <name evidence="3" type="ORF">FA09DRAFT_307182</name>
</gene>
<protein>
    <recommendedName>
        <fullName evidence="5">Wax synthase domain-containing protein</fullName>
    </recommendedName>
</protein>
<keyword evidence="2" id="KW-0472">Membrane</keyword>
<name>A0A316ZCX8_9BASI</name>
<accession>A0A316ZCX8</accession>
<feature type="transmembrane region" description="Helical" evidence="2">
    <location>
        <begin position="419"/>
        <end position="437"/>
    </location>
</feature>
<feature type="compositionally biased region" description="Basic and acidic residues" evidence="1">
    <location>
        <begin position="329"/>
        <end position="346"/>
    </location>
</feature>
<dbReference type="OrthoDB" id="1077582at2759"/>
<feature type="region of interest" description="Disordered" evidence="1">
    <location>
        <begin position="329"/>
        <end position="384"/>
    </location>
</feature>
<evidence type="ECO:0000256" key="2">
    <source>
        <dbReference type="SAM" id="Phobius"/>
    </source>
</evidence>
<feature type="transmembrane region" description="Helical" evidence="2">
    <location>
        <begin position="449"/>
        <end position="473"/>
    </location>
</feature>
<feature type="transmembrane region" description="Helical" evidence="2">
    <location>
        <begin position="106"/>
        <end position="125"/>
    </location>
</feature>
<feature type="transmembrane region" description="Helical" evidence="2">
    <location>
        <begin position="137"/>
        <end position="156"/>
    </location>
</feature>
<dbReference type="EMBL" id="KZ819290">
    <property type="protein sequence ID" value="PWN98874.1"/>
    <property type="molecule type" value="Genomic_DNA"/>
</dbReference>
<sequence>MRDAHLHLRARRLAARKCRSRHTQHAHTHALPEALGQRQYNSWGMPLFHTDPLLDLARKAGFKVVEYDLPPYPLVTAGWQALSTLGFMVGTTVLSYVLYYTVGKTYAARVGCVGLVSAILLAWPVFAGRSGCMMLDFWRPALGFRSALLVYDIFCIRTREEVDNWSFARFFCGLWAFPMEEEDIAEREKREGFKRNARWENMKGYPKVFIEGIIFLGTLYILPPYAIAQTMSQLQYHLYCDAMGISILMALALFGDGLLKGMGIILGIEMQDMFESPLSTINIRLFWSHWNRAIAAVFHRVIFAGGKKKAASKQKAAASKRVAQLAQEKRSHLDHLSETEAETSRTDDEDGGARARKSGLKMTSSKQAEAPKKSSAASKPPAKKSSFLPKAAAAIVTFGMSGIFHEHITYNTMGIADGLNFLFFLANGVATVASTWFRRTYPELNAKIPTLVAVLMLHTFFLAVIPLFCTVFIKSEFFIQMESLKWHLLPVANAKRGAFIYLFGQPPK</sequence>
<dbReference type="RefSeq" id="XP_025599153.1">
    <property type="nucleotide sequence ID" value="XM_025740554.1"/>
</dbReference>
<keyword evidence="2" id="KW-0812">Transmembrane</keyword>
<dbReference type="GeneID" id="37268100"/>
<organism evidence="3 4">
    <name type="scientific">Tilletiopsis washingtonensis</name>
    <dbReference type="NCBI Taxonomy" id="58919"/>
    <lineage>
        <taxon>Eukaryota</taxon>
        <taxon>Fungi</taxon>
        <taxon>Dikarya</taxon>
        <taxon>Basidiomycota</taxon>
        <taxon>Ustilaginomycotina</taxon>
        <taxon>Exobasidiomycetes</taxon>
        <taxon>Entylomatales</taxon>
        <taxon>Entylomatales incertae sedis</taxon>
        <taxon>Tilletiopsis</taxon>
    </lineage>
</organism>
<proteinExistence type="predicted"/>
<dbReference type="PANTHER" id="PTHR31595:SF57">
    <property type="entry name" value="OS04G0481900 PROTEIN"/>
    <property type="match status" value="1"/>
</dbReference>
<feature type="transmembrane region" description="Helical" evidence="2">
    <location>
        <begin position="208"/>
        <end position="228"/>
    </location>
</feature>
<dbReference type="GO" id="GO:0008374">
    <property type="term" value="F:O-acyltransferase activity"/>
    <property type="evidence" value="ECO:0007669"/>
    <property type="project" value="InterPro"/>
</dbReference>
<evidence type="ECO:0008006" key="5">
    <source>
        <dbReference type="Google" id="ProtNLM"/>
    </source>
</evidence>
<keyword evidence="4" id="KW-1185">Reference proteome</keyword>
<feature type="compositionally biased region" description="Low complexity" evidence="1">
    <location>
        <begin position="364"/>
        <end position="384"/>
    </location>
</feature>
<keyword evidence="2" id="KW-1133">Transmembrane helix</keyword>